<organism evidence="1 2">
    <name type="scientific">Clonostachys rosea f. rosea IK726</name>
    <dbReference type="NCBI Taxonomy" id="1349383"/>
    <lineage>
        <taxon>Eukaryota</taxon>
        <taxon>Fungi</taxon>
        <taxon>Dikarya</taxon>
        <taxon>Ascomycota</taxon>
        <taxon>Pezizomycotina</taxon>
        <taxon>Sordariomycetes</taxon>
        <taxon>Hypocreomycetidae</taxon>
        <taxon>Hypocreales</taxon>
        <taxon>Bionectriaceae</taxon>
        <taxon>Clonostachys</taxon>
    </lineage>
</organism>
<accession>A0ACA9TY37</accession>
<keyword evidence="2" id="KW-1185">Reference proteome</keyword>
<evidence type="ECO:0000313" key="2">
    <source>
        <dbReference type="Proteomes" id="UP000836387"/>
    </source>
</evidence>
<protein>
    <submittedName>
        <fullName evidence="1">Uncharacterized protein</fullName>
    </submittedName>
</protein>
<comment type="caution">
    <text evidence="1">The sequence shown here is derived from an EMBL/GenBank/DDBJ whole genome shotgun (WGS) entry which is preliminary data.</text>
</comment>
<name>A0ACA9TY37_BIOOC</name>
<sequence>MTIQFSRPLSLWRYASVTTLARELDRAQDSLKAIPLNKIAYWDRGSRPILSSRDQGIVQLAIDARGLKQIYRIKEYPEYRRSSQFLYITGEAQQLSGIEVHFNLGLGRLSVPDSLSLQLWDSPALPPYCFIQPPQQQSTSHVGRFTTVNLNECYGLTFFILGNGICAIHTHTSTSPSAGETFNTLTPHIRTVVAWFYLPLANEKIVSLGLRFQVIANLYLRPCFLLNKKIQLRSGNHVIGPHHTGEVMDITVPVQDQAILAYELPKETYISTIAVSSTINARHRNHFLQPSTPPFQPGYPGYFSSATLKGAISITIYHDQNSSFCRGMVLIYNDNTRRTLGQCRVGEDIATMHEAPTGLYYASVQYKLEGVKPLLAAVIVEVATSVCQEPEKDEDQRWTFSPMSGFANFWFNADESALKIENDQTETDS</sequence>
<proteinExistence type="predicted"/>
<reference evidence="1" key="2">
    <citation type="submission" date="2021-10" db="EMBL/GenBank/DDBJ databases">
        <authorList>
            <person name="Piombo E."/>
        </authorList>
    </citation>
    <scope>NUCLEOTIDE SEQUENCE</scope>
</reference>
<dbReference type="Proteomes" id="UP000836387">
    <property type="component" value="Unassembled WGS sequence"/>
</dbReference>
<evidence type="ECO:0000313" key="1">
    <source>
        <dbReference type="EMBL" id="CAG9945528.1"/>
    </source>
</evidence>
<gene>
    <name evidence="1" type="ORF">CRV2_00012266</name>
</gene>
<reference evidence="1" key="1">
    <citation type="submission" date="2020-04" db="EMBL/GenBank/DDBJ databases">
        <authorList>
            <person name="Broberg M."/>
        </authorList>
    </citation>
    <scope>NUCLEOTIDE SEQUENCE</scope>
</reference>
<dbReference type="EMBL" id="CADEHS020000009">
    <property type="protein sequence ID" value="CAG9945528.1"/>
    <property type="molecule type" value="Genomic_DNA"/>
</dbReference>